<name>A0A151SAP9_CAJCA</name>
<protein>
    <submittedName>
        <fullName evidence="1">Uncharacterized protein</fullName>
    </submittedName>
</protein>
<dbReference type="PANTHER" id="PTHR48049:SF167">
    <property type="entry name" value="GLYCOSYLTRANSFERASE"/>
    <property type="match status" value="1"/>
</dbReference>
<feature type="non-terminal residue" evidence="1">
    <location>
        <position position="1"/>
    </location>
</feature>
<gene>
    <name evidence="1" type="ORF">KK1_026240</name>
</gene>
<dbReference type="Proteomes" id="UP000075243">
    <property type="component" value="Unassembled WGS sequence"/>
</dbReference>
<dbReference type="PANTHER" id="PTHR48049">
    <property type="entry name" value="GLYCOSYLTRANSFERASE"/>
    <property type="match status" value="1"/>
</dbReference>
<dbReference type="SUPFAM" id="SSF53756">
    <property type="entry name" value="UDP-Glycosyltransferase/glycogen phosphorylase"/>
    <property type="match status" value="1"/>
</dbReference>
<dbReference type="AlphaFoldDB" id="A0A151SAP9"/>
<dbReference type="InterPro" id="IPR050481">
    <property type="entry name" value="UDP-glycosyltransf_plant"/>
</dbReference>
<dbReference type="GO" id="GO:0035251">
    <property type="term" value="F:UDP-glucosyltransferase activity"/>
    <property type="evidence" value="ECO:0007669"/>
    <property type="project" value="InterPro"/>
</dbReference>
<accession>A0A151SAP9</accession>
<dbReference type="Gene3D" id="3.40.50.2000">
    <property type="entry name" value="Glycogen Phosphorylase B"/>
    <property type="match status" value="1"/>
</dbReference>
<keyword evidence="2" id="KW-1185">Reference proteome</keyword>
<dbReference type="EMBL" id="KQ483431">
    <property type="protein sequence ID" value="KYP51884.1"/>
    <property type="molecule type" value="Genomic_DNA"/>
</dbReference>
<proteinExistence type="predicted"/>
<organism evidence="1 2">
    <name type="scientific">Cajanus cajan</name>
    <name type="common">Pigeon pea</name>
    <name type="synonym">Cajanus indicus</name>
    <dbReference type="NCBI Taxonomy" id="3821"/>
    <lineage>
        <taxon>Eukaryota</taxon>
        <taxon>Viridiplantae</taxon>
        <taxon>Streptophyta</taxon>
        <taxon>Embryophyta</taxon>
        <taxon>Tracheophyta</taxon>
        <taxon>Spermatophyta</taxon>
        <taxon>Magnoliopsida</taxon>
        <taxon>eudicotyledons</taxon>
        <taxon>Gunneridae</taxon>
        <taxon>Pentapetalae</taxon>
        <taxon>rosids</taxon>
        <taxon>fabids</taxon>
        <taxon>Fabales</taxon>
        <taxon>Fabaceae</taxon>
        <taxon>Papilionoideae</taxon>
        <taxon>50 kb inversion clade</taxon>
        <taxon>NPAAA clade</taxon>
        <taxon>indigoferoid/millettioid clade</taxon>
        <taxon>Phaseoleae</taxon>
        <taxon>Cajanus</taxon>
    </lineage>
</organism>
<sequence>PHHTFHVAMYSWFALGHLTSFLHMSNKLAERDHKISFLMPMTWLGSFKLKTMIFCAFGSKIILKSTQFRELCKAARTVMDNDSEVGQIVRTNHAKWREFLFSKGLENFHVDP</sequence>
<reference evidence="1" key="1">
    <citation type="journal article" date="2012" name="Nat. Biotechnol.">
        <title>Draft genome sequence of pigeonpea (Cajanus cajan), an orphan legume crop of resource-poor farmers.</title>
        <authorList>
            <person name="Varshney R.K."/>
            <person name="Chen W."/>
            <person name="Li Y."/>
            <person name="Bharti A.K."/>
            <person name="Saxena R.K."/>
            <person name="Schlueter J.A."/>
            <person name="Donoghue M.T."/>
            <person name="Azam S."/>
            <person name="Fan G."/>
            <person name="Whaley A.M."/>
            <person name="Farmer A.D."/>
            <person name="Sheridan J."/>
            <person name="Iwata A."/>
            <person name="Tuteja R."/>
            <person name="Penmetsa R.V."/>
            <person name="Wu W."/>
            <person name="Upadhyaya H.D."/>
            <person name="Yang S.P."/>
            <person name="Shah T."/>
            <person name="Saxena K.B."/>
            <person name="Michael T."/>
            <person name="McCombie W.R."/>
            <person name="Yang B."/>
            <person name="Zhang G."/>
            <person name="Yang H."/>
            <person name="Wang J."/>
            <person name="Spillane C."/>
            <person name="Cook D.R."/>
            <person name="May G.D."/>
            <person name="Xu X."/>
            <person name="Jackson S.A."/>
        </authorList>
    </citation>
    <scope>NUCLEOTIDE SEQUENCE [LARGE SCALE GENOMIC DNA]</scope>
</reference>
<evidence type="ECO:0000313" key="1">
    <source>
        <dbReference type="EMBL" id="KYP51884.1"/>
    </source>
</evidence>
<evidence type="ECO:0000313" key="2">
    <source>
        <dbReference type="Proteomes" id="UP000075243"/>
    </source>
</evidence>
<dbReference type="Gramene" id="C.cajan_24767.t">
    <property type="protein sequence ID" value="C.cajan_24767.t"/>
    <property type="gene ID" value="C.cajan_24767"/>
</dbReference>